<evidence type="ECO:0000313" key="3">
    <source>
        <dbReference type="Proteomes" id="UP000037510"/>
    </source>
</evidence>
<dbReference type="STRING" id="104452.A0A0L7LID8"/>
<reference evidence="2 3" key="1">
    <citation type="journal article" date="2015" name="Genome Biol. Evol.">
        <title>The genome of winter moth (Operophtera brumata) provides a genomic perspective on sexual dimorphism and phenology.</title>
        <authorList>
            <person name="Derks M.F."/>
            <person name="Smit S."/>
            <person name="Salis L."/>
            <person name="Schijlen E."/>
            <person name="Bossers A."/>
            <person name="Mateman C."/>
            <person name="Pijl A.S."/>
            <person name="de Ridder D."/>
            <person name="Groenen M.A."/>
            <person name="Visser M.E."/>
            <person name="Megens H.J."/>
        </authorList>
    </citation>
    <scope>NUCLEOTIDE SEQUENCE [LARGE SCALE GENOMIC DNA]</scope>
    <source>
        <strain evidence="2">WM2013NL</strain>
        <tissue evidence="2">Head and thorax</tissue>
    </source>
</reference>
<feature type="domain" description="Integrase catalytic" evidence="1">
    <location>
        <begin position="34"/>
        <end position="193"/>
    </location>
</feature>
<dbReference type="EMBL" id="JTDY01001001">
    <property type="protein sequence ID" value="KOB75150.1"/>
    <property type="molecule type" value="Genomic_DNA"/>
</dbReference>
<dbReference type="InterPro" id="IPR012337">
    <property type="entry name" value="RNaseH-like_sf"/>
</dbReference>
<dbReference type="InterPro" id="IPR050951">
    <property type="entry name" value="Retrovirus_Pol_polyprotein"/>
</dbReference>
<dbReference type="Pfam" id="PF00665">
    <property type="entry name" value="rve"/>
    <property type="match status" value="1"/>
</dbReference>
<evidence type="ECO:0000313" key="2">
    <source>
        <dbReference type="EMBL" id="KOB75150.1"/>
    </source>
</evidence>
<accession>A0A0L7LID8</accession>
<dbReference type="Proteomes" id="UP000037510">
    <property type="component" value="Unassembled WGS sequence"/>
</dbReference>
<dbReference type="InterPro" id="IPR036397">
    <property type="entry name" value="RNaseH_sf"/>
</dbReference>
<keyword evidence="3" id="KW-1185">Reference proteome</keyword>
<comment type="caution">
    <text evidence="2">The sequence shown here is derived from an EMBL/GenBank/DDBJ whole genome shotgun (WGS) entry which is preliminary data.</text>
</comment>
<evidence type="ECO:0000259" key="1">
    <source>
        <dbReference type="PROSITE" id="PS50994"/>
    </source>
</evidence>
<organism evidence="2 3">
    <name type="scientific">Operophtera brumata</name>
    <name type="common">Winter moth</name>
    <name type="synonym">Phalaena brumata</name>
    <dbReference type="NCBI Taxonomy" id="104452"/>
    <lineage>
        <taxon>Eukaryota</taxon>
        <taxon>Metazoa</taxon>
        <taxon>Ecdysozoa</taxon>
        <taxon>Arthropoda</taxon>
        <taxon>Hexapoda</taxon>
        <taxon>Insecta</taxon>
        <taxon>Pterygota</taxon>
        <taxon>Neoptera</taxon>
        <taxon>Endopterygota</taxon>
        <taxon>Lepidoptera</taxon>
        <taxon>Glossata</taxon>
        <taxon>Ditrysia</taxon>
        <taxon>Geometroidea</taxon>
        <taxon>Geometridae</taxon>
        <taxon>Larentiinae</taxon>
        <taxon>Operophtera</taxon>
    </lineage>
</organism>
<dbReference type="GO" id="GO:0003676">
    <property type="term" value="F:nucleic acid binding"/>
    <property type="evidence" value="ECO:0007669"/>
    <property type="project" value="InterPro"/>
</dbReference>
<dbReference type="InterPro" id="IPR001584">
    <property type="entry name" value="Integrase_cat-core"/>
</dbReference>
<name>A0A0L7LID8_OPEBR</name>
<proteinExistence type="predicted"/>
<gene>
    <name evidence="2" type="ORF">OBRU01_07653</name>
</gene>
<dbReference type="PANTHER" id="PTHR37984">
    <property type="entry name" value="PROTEIN CBG26694"/>
    <property type="match status" value="1"/>
</dbReference>
<dbReference type="SUPFAM" id="SSF53098">
    <property type="entry name" value="Ribonuclease H-like"/>
    <property type="match status" value="1"/>
</dbReference>
<sequence length="325" mass="37545">MHADVVRVVSSCDTCIAHKHQNHATLGEMGRPKSCARPFQVLSIDLVGPLPVSRKQNTFLLVVTCIFSKYCLLFPIRRATAEIVTKILEENIFLIHGIPETVIMDNGKQFVSATLKHMLSKYNVPHLHYTPKYTPHVNTVERYNKTIMTAVSTFITNDQRVWDTFIPKIQFTVNNSVNEVTGYTPSFLVHGRELITCGSHYINKEPEDVDNIIFQPRDEYAENLGTLSTVFNKEQLALLEAHNRNSKSYNLRKRNMEFNVGDVIWRKTFYQREKDKYFNKKLAPKYIKCKIVAKKSPLVYELSDMNGKVLGAWHIKDFKLVNYKE</sequence>
<dbReference type="GO" id="GO:0015074">
    <property type="term" value="P:DNA integration"/>
    <property type="evidence" value="ECO:0007669"/>
    <property type="project" value="InterPro"/>
</dbReference>
<dbReference type="PANTHER" id="PTHR37984:SF5">
    <property type="entry name" value="PROTEIN NYNRIN-LIKE"/>
    <property type="match status" value="1"/>
</dbReference>
<dbReference type="Gene3D" id="3.30.420.10">
    <property type="entry name" value="Ribonuclease H-like superfamily/Ribonuclease H"/>
    <property type="match status" value="1"/>
</dbReference>
<dbReference type="AlphaFoldDB" id="A0A0L7LID8"/>
<protein>
    <submittedName>
        <fullName evidence="2">Putative pol polyprotein</fullName>
    </submittedName>
</protein>
<dbReference type="PROSITE" id="PS50994">
    <property type="entry name" value="INTEGRASE"/>
    <property type="match status" value="1"/>
</dbReference>